<reference evidence="14" key="1">
    <citation type="submission" date="2016-06" db="EMBL/GenBank/DDBJ databases">
        <authorList>
            <person name="Rodrigo-Torres L."/>
            <person name="Arahal R.D."/>
            <person name="Lucena T."/>
        </authorList>
    </citation>
    <scope>NUCLEOTIDE SEQUENCE [LARGE SCALE GENOMIC DNA]</scope>
    <source>
        <strain evidence="14">CECT8203</strain>
    </source>
</reference>
<evidence type="ECO:0000313" key="13">
    <source>
        <dbReference type="EMBL" id="SNX47007.1"/>
    </source>
</evidence>
<dbReference type="Gene3D" id="3.50.50.60">
    <property type="entry name" value="FAD/NAD(P)-binding domain"/>
    <property type="match status" value="1"/>
</dbReference>
<dbReference type="FunFam" id="3.40.50.150:FF:000107">
    <property type="entry name" value="tRNA 5-methylaminomethyl-2-thiouridine biosynthesis bifunctional protein MnmC"/>
    <property type="match status" value="1"/>
</dbReference>
<dbReference type="InterPro" id="IPR008471">
    <property type="entry name" value="MnmC-like_methylTransf"/>
</dbReference>
<dbReference type="PANTHER" id="PTHR13847:SF283">
    <property type="entry name" value="TRNA 5-METHYLAMINOMETHYL-2-THIOURIDINE BIOSYNTHESIS BIFUNCTIONAL PROTEIN MNMC"/>
    <property type="match status" value="1"/>
</dbReference>
<dbReference type="RefSeq" id="WP_096992325.1">
    <property type="nucleotide sequence ID" value="NZ_JBHSII010000001.1"/>
</dbReference>
<evidence type="ECO:0000256" key="9">
    <source>
        <dbReference type="ARBA" id="ARBA00023268"/>
    </source>
</evidence>
<evidence type="ECO:0000259" key="12">
    <source>
        <dbReference type="Pfam" id="PF05430"/>
    </source>
</evidence>
<keyword evidence="9 10" id="KW-0511">Multifunctional enzyme</keyword>
<dbReference type="GO" id="GO:0050660">
    <property type="term" value="F:flavin adenine dinucleotide binding"/>
    <property type="evidence" value="ECO:0007669"/>
    <property type="project" value="UniProtKB-UniRule"/>
</dbReference>
<name>A0A240EE90_9VIBR</name>
<dbReference type="Pfam" id="PF05430">
    <property type="entry name" value="Methyltransf_30"/>
    <property type="match status" value="1"/>
</dbReference>
<keyword evidence="7 10" id="KW-0274">FAD</keyword>
<evidence type="ECO:0000256" key="3">
    <source>
        <dbReference type="ARBA" id="ARBA00022630"/>
    </source>
</evidence>
<evidence type="ECO:0000256" key="1">
    <source>
        <dbReference type="ARBA" id="ARBA00022490"/>
    </source>
</evidence>
<dbReference type="NCBIfam" id="NF002484">
    <property type="entry name" value="PRK01747.1-5"/>
    <property type="match status" value="1"/>
</dbReference>
<dbReference type="InterPro" id="IPR017610">
    <property type="entry name" value="tRNA_S-uridine_synth_MnmC_C"/>
</dbReference>
<dbReference type="InterPro" id="IPR023032">
    <property type="entry name" value="tRNA_MAMT_biosynth_bifunc_MnmC"/>
</dbReference>
<comment type="similarity">
    <text evidence="10">In the N-terminal section; belongs to the methyltransferase superfamily. tRNA (mnm(5)s(2)U34)-methyltransferase family.</text>
</comment>
<accession>A0A240EE90</accession>
<dbReference type="InterPro" id="IPR047785">
    <property type="entry name" value="tRNA_MNMC2"/>
</dbReference>
<evidence type="ECO:0000256" key="8">
    <source>
        <dbReference type="ARBA" id="ARBA00023002"/>
    </source>
</evidence>
<dbReference type="InterPro" id="IPR036188">
    <property type="entry name" value="FAD/NAD-bd_sf"/>
</dbReference>
<gene>
    <name evidence="13" type="primary">mnmC_1</name>
    <name evidence="10" type="synonym">mnmC</name>
    <name evidence="13" type="ORF">VTH8203_00608</name>
</gene>
<keyword evidence="2 10" id="KW-0489">Methyltransferase</keyword>
<comment type="similarity">
    <text evidence="10">In the C-terminal section; belongs to the DAO family.</text>
</comment>
<evidence type="ECO:0000313" key="14">
    <source>
        <dbReference type="Proteomes" id="UP000219336"/>
    </source>
</evidence>
<comment type="cofactor">
    <cofactor evidence="10">
        <name>FAD</name>
        <dbReference type="ChEBI" id="CHEBI:57692"/>
    </cofactor>
</comment>
<dbReference type="SUPFAM" id="SSF51905">
    <property type="entry name" value="FAD/NAD(P)-binding domain"/>
    <property type="match status" value="1"/>
</dbReference>
<keyword evidence="3 10" id="KW-0285">Flavoprotein</keyword>
<sequence length="669" mass="74827">MTSITHAQLDWNESGTPVSDQFDDVYFSNVNGLEETRYVFLKQNRLPERWQDFDQRRFVIAETGFGTGLNFLAVWQWFEQFRMSHPEATLQELHFISFEKYPLSKTDLEKAHKAWPELAPYAEQLQAHYPMAVPECHRIVLADGAITLDLWFGDIKDCMPLVPTPKEGVVDCWFLDGFAPSKNPEMWNQELFNGMVKLGKQECTCATFTAAGFVRRGLIEAGFDMRKAKGFGTKRDMIVGQIAQKAPFTNYHSLYYRSNKNVPKHVAIIGGGIASACLTKALANRGIDSQLFCKDSEPAQGASGNKQGAVYPLLNGEHKGVSRVFAPAFIYARQFAQQAADTIPYDHDWCGVTQLMWDEKSTAKLERMLSGGFPASLIHKLDQEQTSETIGLPSPHASIHYPLGGWLSPAELTQGLIQSAVNNGQSRVHFNSQVAELKQTQDDKWQVILVDGSVHQSLFDTVIIANGHKFNTIKQTEKLHLTAVKGQVSHIQTTEKLKSLKSVLCYDGYMTPHNPKTHSHCIGASYDRQHIDCEFDPQAQMENAEKLYHCVQNVGWVNDVDTSDNQSRQGIRTVSRDHLPFVGQLCDFDALNASYCEEEKALNQLPNYSGLYCMLGLGSRGLSSAPLLAELLISEICGDPLPLPVDVLSDLHPARTWAKRILKAKSLSL</sequence>
<dbReference type="InterPro" id="IPR029063">
    <property type="entry name" value="SAM-dependent_MTases_sf"/>
</dbReference>
<evidence type="ECO:0000259" key="11">
    <source>
        <dbReference type="Pfam" id="PF01266"/>
    </source>
</evidence>
<dbReference type="AlphaFoldDB" id="A0A240EE90"/>
<protein>
    <recommendedName>
        <fullName evidence="10">tRNA 5-methylaminomethyl-2-thiouridine biosynthesis bifunctional protein MnmC</fullName>
        <shortName evidence="10">tRNA mnm(5)s(2)U biosynthesis bifunctional protein</shortName>
    </recommendedName>
    <domain>
        <recommendedName>
            <fullName evidence="10">tRNA (mnm(5)s(2)U34)-methyltransferase</fullName>
            <ecNumber evidence="10">2.1.1.61</ecNumber>
        </recommendedName>
    </domain>
    <domain>
        <recommendedName>
            <fullName evidence="10">FAD-dependent cmnm(5)s(2)U34 oxidoreductase</fullName>
            <ecNumber evidence="10">1.5.-.-</ecNumber>
        </recommendedName>
    </domain>
</protein>
<feature type="domain" description="FAD dependent oxidoreductase" evidence="11">
    <location>
        <begin position="265"/>
        <end position="632"/>
    </location>
</feature>
<comment type="function">
    <text evidence="10">Catalyzes the last two steps in the biosynthesis of 5-methylaminomethyl-2-thiouridine (mnm(5)s(2)U) at the wobble position (U34) in tRNA. Catalyzes the FAD-dependent demodification of cmnm(5)s(2)U34 to nm(5)s(2)U34, followed by the transfer of a methyl group from S-adenosyl-L-methionine to nm(5)s(2)U34, to form mnm(5)s(2)U34.</text>
</comment>
<dbReference type="NCBIfam" id="NF002481">
    <property type="entry name" value="PRK01747.1-2"/>
    <property type="match status" value="1"/>
</dbReference>
<evidence type="ECO:0000256" key="6">
    <source>
        <dbReference type="ARBA" id="ARBA00022694"/>
    </source>
</evidence>
<dbReference type="EMBL" id="OANU01000004">
    <property type="protein sequence ID" value="SNX47007.1"/>
    <property type="molecule type" value="Genomic_DNA"/>
</dbReference>
<dbReference type="InterPro" id="IPR006076">
    <property type="entry name" value="FAD-dep_OxRdtase"/>
</dbReference>
<evidence type="ECO:0000256" key="7">
    <source>
        <dbReference type="ARBA" id="ARBA00022827"/>
    </source>
</evidence>
<comment type="catalytic activity">
    <reaction evidence="10">
        <text>5-aminomethyl-2-thiouridine(34) in tRNA + S-adenosyl-L-methionine = 5-methylaminomethyl-2-thiouridine(34) in tRNA + S-adenosyl-L-homocysteine + H(+)</text>
        <dbReference type="Rhea" id="RHEA:19569"/>
        <dbReference type="Rhea" id="RHEA-COMP:10195"/>
        <dbReference type="Rhea" id="RHEA-COMP:10197"/>
        <dbReference type="ChEBI" id="CHEBI:15378"/>
        <dbReference type="ChEBI" id="CHEBI:57856"/>
        <dbReference type="ChEBI" id="CHEBI:59789"/>
        <dbReference type="ChEBI" id="CHEBI:74454"/>
        <dbReference type="ChEBI" id="CHEBI:74455"/>
        <dbReference type="EC" id="2.1.1.61"/>
    </reaction>
</comment>
<keyword evidence="1 10" id="KW-0963">Cytoplasm</keyword>
<dbReference type="GO" id="GO:0016645">
    <property type="term" value="F:oxidoreductase activity, acting on the CH-NH group of donors"/>
    <property type="evidence" value="ECO:0007669"/>
    <property type="project" value="InterPro"/>
</dbReference>
<dbReference type="PANTHER" id="PTHR13847">
    <property type="entry name" value="SARCOSINE DEHYDROGENASE-RELATED"/>
    <property type="match status" value="1"/>
</dbReference>
<keyword evidence="14" id="KW-1185">Reference proteome</keyword>
<dbReference type="NCBIfam" id="TIGR03197">
    <property type="entry name" value="MnmC_Cterm"/>
    <property type="match status" value="1"/>
</dbReference>
<feature type="region of interest" description="FAD-dependent cmnm(5)s(2)U34 oxidoreductase" evidence="10">
    <location>
        <begin position="269"/>
        <end position="669"/>
    </location>
</feature>
<evidence type="ECO:0000256" key="5">
    <source>
        <dbReference type="ARBA" id="ARBA00022691"/>
    </source>
</evidence>
<dbReference type="Gene3D" id="3.30.9.10">
    <property type="entry name" value="D-Amino Acid Oxidase, subunit A, domain 2"/>
    <property type="match status" value="1"/>
</dbReference>
<evidence type="ECO:0000256" key="2">
    <source>
        <dbReference type="ARBA" id="ARBA00022603"/>
    </source>
</evidence>
<dbReference type="Proteomes" id="UP000219336">
    <property type="component" value="Unassembled WGS sequence"/>
</dbReference>
<keyword evidence="8 10" id="KW-0560">Oxidoreductase</keyword>
<dbReference type="Gene3D" id="3.40.50.150">
    <property type="entry name" value="Vaccinia Virus protein VP39"/>
    <property type="match status" value="1"/>
</dbReference>
<dbReference type="EC" id="2.1.1.61" evidence="10"/>
<dbReference type="NCBIfam" id="NF033855">
    <property type="entry name" value="tRNA_MNMC2"/>
    <property type="match status" value="1"/>
</dbReference>
<dbReference type="GO" id="GO:0005737">
    <property type="term" value="C:cytoplasm"/>
    <property type="evidence" value="ECO:0007669"/>
    <property type="project" value="UniProtKB-SubCell"/>
</dbReference>
<keyword evidence="4 10" id="KW-0808">Transferase</keyword>
<proteinExistence type="inferred from homology"/>
<dbReference type="EC" id="1.5.-.-" evidence="10"/>
<dbReference type="Pfam" id="PF01266">
    <property type="entry name" value="DAO"/>
    <property type="match status" value="1"/>
</dbReference>
<evidence type="ECO:0000256" key="10">
    <source>
        <dbReference type="HAMAP-Rule" id="MF_01102"/>
    </source>
</evidence>
<keyword evidence="5 10" id="KW-0949">S-adenosyl-L-methionine</keyword>
<evidence type="ECO:0000256" key="4">
    <source>
        <dbReference type="ARBA" id="ARBA00022679"/>
    </source>
</evidence>
<feature type="region of interest" description="tRNA (mnm(5)s(2)U34)-methyltransferase" evidence="10">
    <location>
        <begin position="1"/>
        <end position="243"/>
    </location>
</feature>
<dbReference type="GO" id="GO:0032259">
    <property type="term" value="P:methylation"/>
    <property type="evidence" value="ECO:0007669"/>
    <property type="project" value="UniProtKB-KW"/>
</dbReference>
<organism evidence="13 14">
    <name type="scientific">Vibrio thalassae</name>
    <dbReference type="NCBI Taxonomy" id="1243014"/>
    <lineage>
        <taxon>Bacteria</taxon>
        <taxon>Pseudomonadati</taxon>
        <taxon>Pseudomonadota</taxon>
        <taxon>Gammaproteobacteria</taxon>
        <taxon>Vibrionales</taxon>
        <taxon>Vibrionaceae</taxon>
        <taxon>Vibrio</taxon>
    </lineage>
</organism>
<comment type="subcellular location">
    <subcellularLocation>
        <location evidence="10">Cytoplasm</location>
    </subcellularLocation>
</comment>
<feature type="domain" description="MnmC-like methyltransferase" evidence="12">
    <location>
        <begin position="116"/>
        <end position="241"/>
    </location>
</feature>
<dbReference type="HAMAP" id="MF_01102">
    <property type="entry name" value="MnmC"/>
    <property type="match status" value="1"/>
</dbReference>
<dbReference type="GO" id="GO:0004808">
    <property type="term" value="F:tRNA (5-methylaminomethyl-2-thiouridylate)(34)-methyltransferase activity"/>
    <property type="evidence" value="ECO:0007669"/>
    <property type="project" value="UniProtKB-EC"/>
</dbReference>
<keyword evidence="6 10" id="KW-0819">tRNA processing</keyword>
<dbReference type="OrthoDB" id="9786494at2"/>
<dbReference type="GO" id="GO:0002098">
    <property type="term" value="P:tRNA wobble uridine modification"/>
    <property type="evidence" value="ECO:0007669"/>
    <property type="project" value="TreeGrafter"/>
</dbReference>